<dbReference type="GO" id="GO:0003824">
    <property type="term" value="F:catalytic activity"/>
    <property type="evidence" value="ECO:0007669"/>
    <property type="project" value="InterPro"/>
</dbReference>
<dbReference type="PhylomeDB" id="A0A0G4GIU8"/>
<sequence length="340" mass="37964">MDASSPQSSHHRLAVFVRNGFCTTPSFPKRDFLTKWPRGAYTTARTVRRGRAVFEFEMHVQRMCDSSTSLVKESETLTPQKKQDILKRLTFEQLRPVLAQTISAGLTFLVNEPPASKEATEYQLTALMTWDESDDQTPPEQGYDLYCYIEELTPISQTVQAEVRRGGRVNASTKDSKWVRDRRQLEEAKASDSNEVVMCDEHGHISEGLSSNFFAIRRSPEGLVIETAPEDMVLAGTVRKVIFDVAHNEGWPVVLRTPSVREAKNGLWEACCVTSTSRLVKPVHTLLLPEEDPPSHIDFDKMSKGSGLLELLAMKVRAAAEEQSTVLVGWNGGGEDVPPS</sequence>
<dbReference type="Proteomes" id="UP000041254">
    <property type="component" value="Unassembled WGS sequence"/>
</dbReference>
<dbReference type="OMA" id="VLCHIGL"/>
<evidence type="ECO:0000313" key="2">
    <source>
        <dbReference type="Proteomes" id="UP000041254"/>
    </source>
</evidence>
<dbReference type="EMBL" id="CDMY01000679">
    <property type="protein sequence ID" value="CEM29767.1"/>
    <property type="molecule type" value="Genomic_DNA"/>
</dbReference>
<reference evidence="1 2" key="1">
    <citation type="submission" date="2014-11" db="EMBL/GenBank/DDBJ databases">
        <authorList>
            <person name="Zhu J."/>
            <person name="Qi W."/>
            <person name="Song R."/>
        </authorList>
    </citation>
    <scope>NUCLEOTIDE SEQUENCE [LARGE SCALE GENOMIC DNA]</scope>
</reference>
<dbReference type="PANTHER" id="PTHR47703:SF2">
    <property type="entry name" value="D-AMINOACID AMINOTRANSFERASE-LIKE PLP-DEPENDENT ENZYMES SUPERFAMILY PROTEIN"/>
    <property type="match status" value="1"/>
</dbReference>
<dbReference type="PANTHER" id="PTHR47703">
    <property type="entry name" value="D-AMINOACID AMINOTRANSFERASE-LIKE PLP-DEPENDENT ENZYMES SUPERFAMILY PROTEIN"/>
    <property type="match status" value="1"/>
</dbReference>
<dbReference type="OrthoDB" id="59470at2759"/>
<dbReference type="Pfam" id="PF01063">
    <property type="entry name" value="Aminotran_4"/>
    <property type="match status" value="1"/>
</dbReference>
<dbReference type="Gene3D" id="3.20.10.10">
    <property type="entry name" value="D-amino Acid Aminotransferase, subunit A, domain 2"/>
    <property type="match status" value="1"/>
</dbReference>
<dbReference type="InterPro" id="IPR001544">
    <property type="entry name" value="Aminotrans_IV"/>
</dbReference>
<protein>
    <recommendedName>
        <fullName evidence="3">D-aminoacid aminotransferase-like PLP-dependent enzyme</fullName>
    </recommendedName>
</protein>
<name>A0A0G4GIU8_VITBC</name>
<dbReference type="InterPro" id="IPR043132">
    <property type="entry name" value="BCAT-like_C"/>
</dbReference>
<proteinExistence type="predicted"/>
<dbReference type="InParanoid" id="A0A0G4GIU8"/>
<dbReference type="InterPro" id="IPR036038">
    <property type="entry name" value="Aminotransferase-like"/>
</dbReference>
<organism evidence="1 2">
    <name type="scientific">Vitrella brassicaformis (strain CCMP3155)</name>
    <dbReference type="NCBI Taxonomy" id="1169540"/>
    <lineage>
        <taxon>Eukaryota</taxon>
        <taxon>Sar</taxon>
        <taxon>Alveolata</taxon>
        <taxon>Colpodellida</taxon>
        <taxon>Vitrellaceae</taxon>
        <taxon>Vitrella</taxon>
    </lineage>
</organism>
<gene>
    <name evidence="1" type="ORF">Vbra_22311</name>
</gene>
<evidence type="ECO:0008006" key="3">
    <source>
        <dbReference type="Google" id="ProtNLM"/>
    </source>
</evidence>
<evidence type="ECO:0000313" key="1">
    <source>
        <dbReference type="EMBL" id="CEM29767.1"/>
    </source>
</evidence>
<dbReference type="SUPFAM" id="SSF56752">
    <property type="entry name" value="D-aminoacid aminotransferase-like PLP-dependent enzymes"/>
    <property type="match status" value="1"/>
</dbReference>
<accession>A0A0G4GIU8</accession>
<keyword evidence="2" id="KW-1185">Reference proteome</keyword>
<dbReference type="VEuPathDB" id="CryptoDB:Vbra_22311"/>
<dbReference type="AlphaFoldDB" id="A0A0G4GIU8"/>